<gene>
    <name evidence="1" type="ORF">ASPFODRAFT_531368</name>
</gene>
<proteinExistence type="predicted"/>
<name>A0A1M3TNC8_ASPLC</name>
<organism evidence="1 2">
    <name type="scientific">Aspergillus luchuensis (strain CBS 106.47)</name>
    <dbReference type="NCBI Taxonomy" id="1137211"/>
    <lineage>
        <taxon>Eukaryota</taxon>
        <taxon>Fungi</taxon>
        <taxon>Dikarya</taxon>
        <taxon>Ascomycota</taxon>
        <taxon>Pezizomycotina</taxon>
        <taxon>Eurotiomycetes</taxon>
        <taxon>Eurotiomycetidae</taxon>
        <taxon>Eurotiales</taxon>
        <taxon>Aspergillaceae</taxon>
        <taxon>Aspergillus</taxon>
        <taxon>Aspergillus subgen. Circumdati</taxon>
    </lineage>
</organism>
<evidence type="ECO:0000313" key="2">
    <source>
        <dbReference type="Proteomes" id="UP000184063"/>
    </source>
</evidence>
<dbReference type="Proteomes" id="UP000184063">
    <property type="component" value="Unassembled WGS sequence"/>
</dbReference>
<dbReference type="AlphaFoldDB" id="A0A1M3TNC8"/>
<accession>A0A1M3TNC8</accession>
<reference evidence="2" key="1">
    <citation type="journal article" date="2017" name="Genome Biol.">
        <title>Comparative genomics reveals high biological diversity and specific adaptations in the industrially and medically important fungal genus Aspergillus.</title>
        <authorList>
            <person name="de Vries R.P."/>
            <person name="Riley R."/>
            <person name="Wiebenga A."/>
            <person name="Aguilar-Osorio G."/>
            <person name="Amillis S."/>
            <person name="Uchima C.A."/>
            <person name="Anderluh G."/>
            <person name="Asadollahi M."/>
            <person name="Askin M."/>
            <person name="Barry K."/>
            <person name="Battaglia E."/>
            <person name="Bayram O."/>
            <person name="Benocci T."/>
            <person name="Braus-Stromeyer S.A."/>
            <person name="Caldana C."/>
            <person name="Canovas D."/>
            <person name="Cerqueira G.C."/>
            <person name="Chen F."/>
            <person name="Chen W."/>
            <person name="Choi C."/>
            <person name="Clum A."/>
            <person name="Dos Santos R.A."/>
            <person name="Damasio A.R."/>
            <person name="Diallinas G."/>
            <person name="Emri T."/>
            <person name="Fekete E."/>
            <person name="Flipphi M."/>
            <person name="Freyberg S."/>
            <person name="Gallo A."/>
            <person name="Gournas C."/>
            <person name="Habgood R."/>
            <person name="Hainaut M."/>
            <person name="Harispe M.L."/>
            <person name="Henrissat B."/>
            <person name="Hilden K.S."/>
            <person name="Hope R."/>
            <person name="Hossain A."/>
            <person name="Karabika E."/>
            <person name="Karaffa L."/>
            <person name="Karanyi Z."/>
            <person name="Krasevec N."/>
            <person name="Kuo A."/>
            <person name="Kusch H."/>
            <person name="LaButti K."/>
            <person name="Lagendijk E.L."/>
            <person name="Lapidus A."/>
            <person name="Levasseur A."/>
            <person name="Lindquist E."/>
            <person name="Lipzen A."/>
            <person name="Logrieco A.F."/>
            <person name="MacCabe A."/>
            <person name="Maekelae M.R."/>
            <person name="Malavazi I."/>
            <person name="Melin P."/>
            <person name="Meyer V."/>
            <person name="Mielnichuk N."/>
            <person name="Miskei M."/>
            <person name="Molnar A.P."/>
            <person name="Mule G."/>
            <person name="Ngan C.Y."/>
            <person name="Orejas M."/>
            <person name="Orosz E."/>
            <person name="Ouedraogo J.P."/>
            <person name="Overkamp K.M."/>
            <person name="Park H.-S."/>
            <person name="Perrone G."/>
            <person name="Piumi F."/>
            <person name="Punt P.J."/>
            <person name="Ram A.F."/>
            <person name="Ramon A."/>
            <person name="Rauscher S."/>
            <person name="Record E."/>
            <person name="Riano-Pachon D.M."/>
            <person name="Robert V."/>
            <person name="Roehrig J."/>
            <person name="Ruller R."/>
            <person name="Salamov A."/>
            <person name="Salih N.S."/>
            <person name="Samson R.A."/>
            <person name="Sandor E."/>
            <person name="Sanguinetti M."/>
            <person name="Schuetze T."/>
            <person name="Sepcic K."/>
            <person name="Shelest E."/>
            <person name="Sherlock G."/>
            <person name="Sophianopoulou V."/>
            <person name="Squina F.M."/>
            <person name="Sun H."/>
            <person name="Susca A."/>
            <person name="Todd R.B."/>
            <person name="Tsang A."/>
            <person name="Unkles S.E."/>
            <person name="van de Wiele N."/>
            <person name="van Rossen-Uffink D."/>
            <person name="Oliveira J.V."/>
            <person name="Vesth T.C."/>
            <person name="Visser J."/>
            <person name="Yu J.-H."/>
            <person name="Zhou M."/>
            <person name="Andersen M.R."/>
            <person name="Archer D.B."/>
            <person name="Baker S.E."/>
            <person name="Benoit I."/>
            <person name="Brakhage A.A."/>
            <person name="Braus G.H."/>
            <person name="Fischer R."/>
            <person name="Frisvad J.C."/>
            <person name="Goldman G.H."/>
            <person name="Houbraken J."/>
            <person name="Oakley B."/>
            <person name="Pocsi I."/>
            <person name="Scazzocchio C."/>
            <person name="Seiboth B."/>
            <person name="vanKuyk P.A."/>
            <person name="Wortman J."/>
            <person name="Dyer P.S."/>
            <person name="Grigoriev I.V."/>
        </authorList>
    </citation>
    <scope>NUCLEOTIDE SEQUENCE [LARGE SCALE GENOMIC DNA]</scope>
    <source>
        <strain evidence="2">CBS 106.47</strain>
    </source>
</reference>
<dbReference type="EMBL" id="KV878239">
    <property type="protein sequence ID" value="OJZ88154.1"/>
    <property type="molecule type" value="Genomic_DNA"/>
</dbReference>
<protein>
    <submittedName>
        <fullName evidence="1">Uncharacterized protein</fullName>
    </submittedName>
</protein>
<dbReference type="VEuPathDB" id="FungiDB:ASPFODRAFT_531368"/>
<evidence type="ECO:0000313" key="1">
    <source>
        <dbReference type="EMBL" id="OJZ88154.1"/>
    </source>
</evidence>
<sequence>MNFLQHTQWQSFLIGAGSLMASGAIPVQDQSPDRRFSSLLIASSQSLSGPVRYCHCLVSGPVTNHLMLMAVEIPVSVDAYSRLHEGYASHAECNRNNPRPESSHLRPQRLHLIMPIERGLVADHGSTPGIQSFPCWRLLRLNGHCSGTVIIPVASSV</sequence>